<keyword evidence="4" id="KW-0560">Oxidoreductase</keyword>
<protein>
    <recommendedName>
        <fullName evidence="5">FAD-binding PCMH-type domain-containing protein</fullName>
    </recommendedName>
</protein>
<keyword evidence="2" id="KW-0285">Flavoprotein</keyword>
<evidence type="ECO:0000256" key="4">
    <source>
        <dbReference type="ARBA" id="ARBA00023002"/>
    </source>
</evidence>
<dbReference type="AlphaFoldDB" id="S8FPS4"/>
<keyword evidence="3" id="KW-0274">FAD</keyword>
<evidence type="ECO:0000313" key="6">
    <source>
        <dbReference type="EMBL" id="EPT03261.1"/>
    </source>
</evidence>
<dbReference type="PROSITE" id="PS51387">
    <property type="entry name" value="FAD_PCMH"/>
    <property type="match status" value="1"/>
</dbReference>
<dbReference type="Gene3D" id="3.30.465.10">
    <property type="match status" value="1"/>
</dbReference>
<feature type="domain" description="FAD-binding PCMH-type" evidence="5">
    <location>
        <begin position="1"/>
        <end position="150"/>
    </location>
</feature>
<dbReference type="InterPro" id="IPR036318">
    <property type="entry name" value="FAD-bd_PCMH-like_sf"/>
</dbReference>
<evidence type="ECO:0000259" key="5">
    <source>
        <dbReference type="PROSITE" id="PS51387"/>
    </source>
</evidence>
<dbReference type="EMBL" id="KE504131">
    <property type="protein sequence ID" value="EPT03261.1"/>
    <property type="molecule type" value="Genomic_DNA"/>
</dbReference>
<organism evidence="6 7">
    <name type="scientific">Fomitopsis schrenkii</name>
    <name type="common">Brown rot fungus</name>
    <dbReference type="NCBI Taxonomy" id="2126942"/>
    <lineage>
        <taxon>Eukaryota</taxon>
        <taxon>Fungi</taxon>
        <taxon>Dikarya</taxon>
        <taxon>Basidiomycota</taxon>
        <taxon>Agaricomycotina</taxon>
        <taxon>Agaricomycetes</taxon>
        <taxon>Polyporales</taxon>
        <taxon>Fomitopsis</taxon>
    </lineage>
</organism>
<dbReference type="OrthoDB" id="2151789at2759"/>
<reference evidence="6 7" key="1">
    <citation type="journal article" date="2012" name="Science">
        <title>The Paleozoic origin of enzymatic lignin decomposition reconstructed from 31 fungal genomes.</title>
        <authorList>
            <person name="Floudas D."/>
            <person name="Binder M."/>
            <person name="Riley R."/>
            <person name="Barry K."/>
            <person name="Blanchette R.A."/>
            <person name="Henrissat B."/>
            <person name="Martinez A.T."/>
            <person name="Otillar R."/>
            <person name="Spatafora J.W."/>
            <person name="Yadav J.S."/>
            <person name="Aerts A."/>
            <person name="Benoit I."/>
            <person name="Boyd A."/>
            <person name="Carlson A."/>
            <person name="Copeland A."/>
            <person name="Coutinho P.M."/>
            <person name="de Vries R.P."/>
            <person name="Ferreira P."/>
            <person name="Findley K."/>
            <person name="Foster B."/>
            <person name="Gaskell J."/>
            <person name="Glotzer D."/>
            <person name="Gorecki P."/>
            <person name="Heitman J."/>
            <person name="Hesse C."/>
            <person name="Hori C."/>
            <person name="Igarashi K."/>
            <person name="Jurgens J.A."/>
            <person name="Kallen N."/>
            <person name="Kersten P."/>
            <person name="Kohler A."/>
            <person name="Kuees U."/>
            <person name="Kumar T.K.A."/>
            <person name="Kuo A."/>
            <person name="LaButti K."/>
            <person name="Larrondo L.F."/>
            <person name="Lindquist E."/>
            <person name="Ling A."/>
            <person name="Lombard V."/>
            <person name="Lucas S."/>
            <person name="Lundell T."/>
            <person name="Martin R."/>
            <person name="McLaughlin D.J."/>
            <person name="Morgenstern I."/>
            <person name="Morin E."/>
            <person name="Murat C."/>
            <person name="Nagy L.G."/>
            <person name="Nolan M."/>
            <person name="Ohm R.A."/>
            <person name="Patyshakuliyeva A."/>
            <person name="Rokas A."/>
            <person name="Ruiz-Duenas F.J."/>
            <person name="Sabat G."/>
            <person name="Salamov A."/>
            <person name="Samejima M."/>
            <person name="Schmutz J."/>
            <person name="Slot J.C."/>
            <person name="St John F."/>
            <person name="Stenlid J."/>
            <person name="Sun H."/>
            <person name="Sun S."/>
            <person name="Syed K."/>
            <person name="Tsang A."/>
            <person name="Wiebenga A."/>
            <person name="Young D."/>
            <person name="Pisabarro A."/>
            <person name="Eastwood D.C."/>
            <person name="Martin F."/>
            <person name="Cullen D."/>
            <person name="Grigoriev I.V."/>
            <person name="Hibbett D.S."/>
        </authorList>
    </citation>
    <scope>NUCLEOTIDE SEQUENCE</scope>
    <source>
        <strain evidence="7">FP-58527</strain>
    </source>
</reference>
<dbReference type="Proteomes" id="UP000015241">
    <property type="component" value="Unassembled WGS sequence"/>
</dbReference>
<dbReference type="InParanoid" id="S8FPS4"/>
<evidence type="ECO:0000313" key="7">
    <source>
        <dbReference type="Proteomes" id="UP000015241"/>
    </source>
</evidence>
<dbReference type="HOGENOM" id="CLU_018354_1_0_1"/>
<keyword evidence="7" id="KW-1185">Reference proteome</keyword>
<dbReference type="GO" id="GO:0071949">
    <property type="term" value="F:FAD binding"/>
    <property type="evidence" value="ECO:0007669"/>
    <property type="project" value="InterPro"/>
</dbReference>
<dbReference type="InterPro" id="IPR016166">
    <property type="entry name" value="FAD-bd_PCMH"/>
</dbReference>
<dbReference type="PANTHER" id="PTHR42973">
    <property type="entry name" value="BINDING OXIDOREDUCTASE, PUTATIVE (AFU_ORTHOLOGUE AFUA_1G17690)-RELATED"/>
    <property type="match status" value="1"/>
</dbReference>
<dbReference type="Pfam" id="PF01565">
    <property type="entry name" value="FAD_binding_4"/>
    <property type="match status" value="1"/>
</dbReference>
<dbReference type="eggNOG" id="KOG1231">
    <property type="taxonomic scope" value="Eukaryota"/>
</dbReference>
<evidence type="ECO:0000256" key="1">
    <source>
        <dbReference type="ARBA" id="ARBA00005466"/>
    </source>
</evidence>
<dbReference type="SUPFAM" id="SSF56176">
    <property type="entry name" value="FAD-binding/transporter-associated domain-like"/>
    <property type="match status" value="1"/>
</dbReference>
<accession>S8FPS4</accession>
<dbReference type="GO" id="GO:0016491">
    <property type="term" value="F:oxidoreductase activity"/>
    <property type="evidence" value="ECO:0007669"/>
    <property type="project" value="UniProtKB-KW"/>
</dbReference>
<sequence length="409" mass="44972">MSPLLTRTPFAVKSGGHNTNPGFSSTTGVQITLTRLNNISIDSASQTATFGSGLIYDELYAALEEHNVVVLGSRATGIGVGGFILGGGYSFLSNQHGLTIDTVREFEVVLPDGTVTMASNTSHPDLFWALKGGHNNFGIVTRFTLETFPIAQVWGGSVILPMSDYEAVKNATVKFWQNASDPKANIIVGFTATQNQTFIEIDLFYNSPSPPAELFDAFVTISNSAQNMSAMTVRSYLSVVQSANTNLTAGLRGYFDTVSITGVSPAFFDATLNETNFWYQKLVDEVPDLVVHYDVEPFLQNVYSQAASDSSAWPPRRDQTFMPMLIYYGWSSPDSDELVNKVLQQSTGHLTNVAVGEGQDIANTPLYNNYALYSKPAEKMYGKNLGRLWWTREKYDPRRVMDLAGGWKF</sequence>
<dbReference type="InterPro" id="IPR006094">
    <property type="entry name" value="Oxid_FAD_bind_N"/>
</dbReference>
<name>S8FPS4_FOMSC</name>
<dbReference type="InterPro" id="IPR050416">
    <property type="entry name" value="FAD-linked_Oxidoreductase"/>
</dbReference>
<comment type="similarity">
    <text evidence="1">Belongs to the oxygen-dependent FAD-linked oxidoreductase family.</text>
</comment>
<dbReference type="Gene3D" id="3.40.462.20">
    <property type="match status" value="1"/>
</dbReference>
<gene>
    <name evidence="6" type="ORF">FOMPIDRAFT_1047248</name>
</gene>
<evidence type="ECO:0000256" key="3">
    <source>
        <dbReference type="ARBA" id="ARBA00022827"/>
    </source>
</evidence>
<evidence type="ECO:0000256" key="2">
    <source>
        <dbReference type="ARBA" id="ARBA00022630"/>
    </source>
</evidence>
<dbReference type="PANTHER" id="PTHR42973:SF13">
    <property type="entry name" value="FAD-BINDING PCMH-TYPE DOMAIN-CONTAINING PROTEIN"/>
    <property type="match status" value="1"/>
</dbReference>
<dbReference type="InterPro" id="IPR016169">
    <property type="entry name" value="FAD-bd_PCMH_sub2"/>
</dbReference>
<proteinExistence type="inferred from homology"/>